<dbReference type="InterPro" id="IPR007844">
    <property type="entry name" value="AsmA"/>
</dbReference>
<proteinExistence type="predicted"/>
<evidence type="ECO:0000313" key="3">
    <source>
        <dbReference type="EMBL" id="MFD2161197.1"/>
    </source>
</evidence>
<dbReference type="Pfam" id="PF05170">
    <property type="entry name" value="AsmA"/>
    <property type="match status" value="1"/>
</dbReference>
<reference evidence="4" key="1">
    <citation type="journal article" date="2019" name="Int. J. Syst. Evol. Microbiol.">
        <title>The Global Catalogue of Microorganisms (GCM) 10K type strain sequencing project: providing services to taxonomists for standard genome sequencing and annotation.</title>
        <authorList>
            <consortium name="The Broad Institute Genomics Platform"/>
            <consortium name="The Broad Institute Genome Sequencing Center for Infectious Disease"/>
            <person name="Wu L."/>
            <person name="Ma J."/>
        </authorList>
    </citation>
    <scope>NUCLEOTIDE SEQUENCE [LARGE SCALE GENOMIC DNA]</scope>
    <source>
        <strain evidence="4">KCTC 42217</strain>
    </source>
</reference>
<accession>A0ABW4ZI70</accession>
<feature type="domain" description="AsmA" evidence="2">
    <location>
        <begin position="444"/>
        <end position="688"/>
    </location>
</feature>
<dbReference type="PANTHER" id="PTHR30441">
    <property type="entry name" value="DUF748 DOMAIN-CONTAINING PROTEIN"/>
    <property type="match status" value="1"/>
</dbReference>
<organism evidence="3 4">
    <name type="scientific">Paradesertivirga mongoliensis</name>
    <dbReference type="NCBI Taxonomy" id="2100740"/>
    <lineage>
        <taxon>Bacteria</taxon>
        <taxon>Pseudomonadati</taxon>
        <taxon>Bacteroidota</taxon>
        <taxon>Sphingobacteriia</taxon>
        <taxon>Sphingobacteriales</taxon>
        <taxon>Sphingobacteriaceae</taxon>
        <taxon>Paradesertivirga</taxon>
    </lineage>
</organism>
<dbReference type="PANTHER" id="PTHR30441:SF8">
    <property type="entry name" value="DUF748 DOMAIN-CONTAINING PROTEIN"/>
    <property type="match status" value="1"/>
</dbReference>
<dbReference type="InterPro" id="IPR052894">
    <property type="entry name" value="AsmA-related"/>
</dbReference>
<protein>
    <submittedName>
        <fullName evidence="3">AsmA-like C-terminal region-containing protein</fullName>
    </submittedName>
</protein>
<dbReference type="Proteomes" id="UP001597387">
    <property type="component" value="Unassembled WGS sequence"/>
</dbReference>
<gene>
    <name evidence="3" type="ORF">ACFSJU_02275</name>
</gene>
<evidence type="ECO:0000313" key="4">
    <source>
        <dbReference type="Proteomes" id="UP001597387"/>
    </source>
</evidence>
<feature type="compositionally biased region" description="Basic and acidic residues" evidence="1">
    <location>
        <begin position="809"/>
        <end position="837"/>
    </location>
</feature>
<dbReference type="RefSeq" id="WP_255899944.1">
    <property type="nucleotide sequence ID" value="NZ_JAFMZO010000001.1"/>
</dbReference>
<dbReference type="EMBL" id="JBHUHZ010000001">
    <property type="protein sequence ID" value="MFD2161197.1"/>
    <property type="molecule type" value="Genomic_DNA"/>
</dbReference>
<evidence type="ECO:0000259" key="2">
    <source>
        <dbReference type="Pfam" id="PF05170"/>
    </source>
</evidence>
<keyword evidence="4" id="KW-1185">Reference proteome</keyword>
<comment type="caution">
    <text evidence="3">The sequence shown here is derived from an EMBL/GenBank/DDBJ whole genome shotgun (WGS) entry which is preliminary data.</text>
</comment>
<feature type="region of interest" description="Disordered" evidence="1">
    <location>
        <begin position="795"/>
        <end position="837"/>
    </location>
</feature>
<name>A0ABW4ZI70_9SPHI</name>
<sequence>MSRPLKIALKIGGTVLCVLILLWLGIAAFVTVNKKELLETVTAQLNNDINGKLTIESMEPALIQGFPGVSVSLKNVLLQDSLIDKHRHNLMEAKEIFVSLNVFALIGGNTVIQKLFIHDGKIYLFTDKAGNSNNTILTPGSDDKREGKRKQIKLVEFKDVSFIQENQQRNKYFNFDIRHLTAQIKYRSDGWKGSIRLNTEVNSLAFNTRRGSFIKNQLVEANLEMSYNQLSKVLEIPVQDISIGKEHFEIGGHFRSTEQTSDFKLSVAAPKIELKKVSSFLAKNIASKLDAYTLRKPFFAQAIIMGSLKSKGDPKILVSWRVKNNELSFSGETIRNCSFTGYFDNEFKKGKGFNDANSVIGFSDFKGTYFNIPFQADTVRIVNLRRPIFEGRFESNFALEKLNQVSGSKSFHFHNGYAKLNLFYRAPYNKSNSTEPFIYGTLGLSNATIAYHPRNLTFSGIKGLFRFRGQDLFLENLHAKTGSNTFVMQGSLLNFLNLYYTDPKKIKLDWHVKSPRINLSEFLAFLGRRKSSNSTNTNKKSATRLFNQLDKVLAEANVHLDLEADQLVYRRFSASKIHSSILLKQSEIELQDVSLNHAGGRLQIKGNIDQSRAVNRFNISTRIVNVDLPKLFYAFENFGQDAIAFQNLKGGFNSSTNISGLMRENGQIIPRSFNGSVSFEIKNGALLNFEPMQKIGNFAFPNRDFSNITFTRLRNTFDIKGSTIQIRPMYIESSVLNLYIEGIYGMPTGTDIALRIPLRNPKRDIGLSDSLKRKRFDNGIVINVRAQDDENGNVKFKLGKKDEEDDKEELVKEKEKTEKNRQKALRREARKEGRNAL</sequence>
<evidence type="ECO:0000256" key="1">
    <source>
        <dbReference type="SAM" id="MobiDB-lite"/>
    </source>
</evidence>